<evidence type="ECO:0000313" key="1">
    <source>
        <dbReference type="EMBL" id="KAK6626123.1"/>
    </source>
</evidence>
<dbReference type="EMBL" id="JAWJWE010000037">
    <property type="protein sequence ID" value="KAK6626123.1"/>
    <property type="molecule type" value="Genomic_DNA"/>
</dbReference>
<accession>A0AAN8S259</accession>
<protein>
    <submittedName>
        <fullName evidence="1">Uncharacterized protein</fullName>
    </submittedName>
</protein>
<sequence length="112" mass="13053">MPENDLEEVTKKGKEKFSFEGDLNPELVDFQFQVCGENEKSLRKKKKHQSRRRKVRISEISFILFVLIQKRVSLLSVYKPGQGEIDPAALSFSPKNRKQYVKTWESGIFCQS</sequence>
<dbReference type="Proteomes" id="UP001372834">
    <property type="component" value="Unassembled WGS sequence"/>
</dbReference>
<dbReference type="AlphaFoldDB" id="A0AAN8S259"/>
<organism evidence="1 2">
    <name type="scientific">Polyplax serrata</name>
    <name type="common">Common mouse louse</name>
    <dbReference type="NCBI Taxonomy" id="468196"/>
    <lineage>
        <taxon>Eukaryota</taxon>
        <taxon>Metazoa</taxon>
        <taxon>Ecdysozoa</taxon>
        <taxon>Arthropoda</taxon>
        <taxon>Hexapoda</taxon>
        <taxon>Insecta</taxon>
        <taxon>Pterygota</taxon>
        <taxon>Neoptera</taxon>
        <taxon>Paraneoptera</taxon>
        <taxon>Psocodea</taxon>
        <taxon>Troctomorpha</taxon>
        <taxon>Phthiraptera</taxon>
        <taxon>Anoplura</taxon>
        <taxon>Polyplacidae</taxon>
        <taxon>Polyplax</taxon>
    </lineage>
</organism>
<reference evidence="1 2" key="1">
    <citation type="submission" date="2023-10" db="EMBL/GenBank/DDBJ databases">
        <title>Genomes of two closely related lineages of the louse Polyplax serrata with different host specificities.</title>
        <authorList>
            <person name="Martinu J."/>
            <person name="Tarabai H."/>
            <person name="Stefka J."/>
            <person name="Hypsa V."/>
        </authorList>
    </citation>
    <scope>NUCLEOTIDE SEQUENCE [LARGE SCALE GENOMIC DNA]</scope>
    <source>
        <strain evidence="1">HR10_N</strain>
    </source>
</reference>
<gene>
    <name evidence="1" type="ORF">RUM43_006428</name>
</gene>
<proteinExistence type="predicted"/>
<evidence type="ECO:0000313" key="2">
    <source>
        <dbReference type="Proteomes" id="UP001372834"/>
    </source>
</evidence>
<comment type="caution">
    <text evidence="1">The sequence shown here is derived from an EMBL/GenBank/DDBJ whole genome shotgun (WGS) entry which is preliminary data.</text>
</comment>
<name>A0AAN8S259_POLSC</name>